<evidence type="ECO:0000313" key="3">
    <source>
        <dbReference type="Proteomes" id="UP000775872"/>
    </source>
</evidence>
<protein>
    <recommendedName>
        <fullName evidence="1">Aminoglycoside phosphotransferase domain-containing protein</fullName>
    </recommendedName>
</protein>
<dbReference type="SUPFAM" id="SSF56112">
    <property type="entry name" value="Protein kinase-like (PK-like)"/>
    <property type="match status" value="1"/>
</dbReference>
<dbReference type="InterPro" id="IPR011009">
    <property type="entry name" value="Kinase-like_dom_sf"/>
</dbReference>
<evidence type="ECO:0000313" key="2">
    <source>
        <dbReference type="EMBL" id="CAH0057877.1"/>
    </source>
</evidence>
<organism evidence="2 3">
    <name type="scientific">Clonostachys solani</name>
    <dbReference type="NCBI Taxonomy" id="160281"/>
    <lineage>
        <taxon>Eukaryota</taxon>
        <taxon>Fungi</taxon>
        <taxon>Dikarya</taxon>
        <taxon>Ascomycota</taxon>
        <taxon>Pezizomycotina</taxon>
        <taxon>Sordariomycetes</taxon>
        <taxon>Hypocreomycetidae</taxon>
        <taxon>Hypocreales</taxon>
        <taxon>Bionectriaceae</taxon>
        <taxon>Clonostachys</taxon>
    </lineage>
</organism>
<reference evidence="2 3" key="2">
    <citation type="submission" date="2021-10" db="EMBL/GenBank/DDBJ databases">
        <authorList>
            <person name="Piombo E."/>
        </authorList>
    </citation>
    <scope>NUCLEOTIDE SEQUENCE [LARGE SCALE GENOMIC DNA]</scope>
</reference>
<reference evidence="3" key="1">
    <citation type="submission" date="2019-06" db="EMBL/GenBank/DDBJ databases">
        <authorList>
            <person name="Broberg M."/>
        </authorList>
    </citation>
    <scope>NUCLEOTIDE SEQUENCE [LARGE SCALE GENOMIC DNA]</scope>
</reference>
<comment type="caution">
    <text evidence="2">The sequence shown here is derived from an EMBL/GenBank/DDBJ whole genome shotgun (WGS) entry which is preliminary data.</text>
</comment>
<evidence type="ECO:0000259" key="1">
    <source>
        <dbReference type="Pfam" id="PF01636"/>
    </source>
</evidence>
<dbReference type="AlphaFoldDB" id="A0A9P0EQ05"/>
<proteinExistence type="predicted"/>
<dbReference type="PANTHER" id="PTHR21310">
    <property type="entry name" value="AMINOGLYCOSIDE PHOSPHOTRANSFERASE-RELATED-RELATED"/>
    <property type="match status" value="1"/>
</dbReference>
<keyword evidence="3" id="KW-1185">Reference proteome</keyword>
<dbReference type="Proteomes" id="UP000775872">
    <property type="component" value="Unassembled WGS sequence"/>
</dbReference>
<dbReference type="InterPro" id="IPR051678">
    <property type="entry name" value="AGP_Transferase"/>
</dbReference>
<gene>
    <name evidence="2" type="ORF">CSOL1703_00008353</name>
</gene>
<feature type="domain" description="Aminoglycoside phosphotransferase" evidence="1">
    <location>
        <begin position="83"/>
        <end position="246"/>
    </location>
</feature>
<dbReference type="OrthoDB" id="10003767at2759"/>
<dbReference type="PANTHER" id="PTHR21310:SF51">
    <property type="entry name" value="AMINOGLYCOSIDE PHOSPHOTRANSFERASE DOMAIN-CONTAINING PROTEIN"/>
    <property type="match status" value="1"/>
</dbReference>
<dbReference type="EMBL" id="CABFOC020000082">
    <property type="protein sequence ID" value="CAH0057877.1"/>
    <property type="molecule type" value="Genomic_DNA"/>
</dbReference>
<sequence length="377" mass="41916">MSTEGFDRDVFGPLVDIEESSLLKLASRIAHQALGLPEEASGRLIASTSGSYNIVHIIELEPATKIVIRVPATGWGSGLTSSEAAQALRSYGATSHFLREKTTIRVPQVFDVDTSTNNEIGAPYICTSFVQGKSVGSVWFDTATTEAVRRNILASVAENMARLSALSFESIGSIVNKDNMELGPCLSFERQEDDTVKVKASGPFTSVASYLEENTPKDKGESNVMVDDTGAITGFIDLDHSQTMPRFLGYSRYPSWITRDWDPLMYGWPALTDREDPPEKLAYYREFYSQKLNEALGPDIESRSDLALTRKSHIYEAIWIACLSPANRSDICRKLIEEALEITKDDAMDVFYELGSGEYEDEDEWPILKDNLERLCS</sequence>
<dbReference type="Pfam" id="PF01636">
    <property type="entry name" value="APH"/>
    <property type="match status" value="1"/>
</dbReference>
<name>A0A9P0EQ05_9HYPO</name>
<dbReference type="InterPro" id="IPR002575">
    <property type="entry name" value="Aminoglycoside_PTrfase"/>
</dbReference>
<accession>A0A9P0EQ05</accession>